<dbReference type="Proteomes" id="UP000663844">
    <property type="component" value="Unassembled WGS sequence"/>
</dbReference>
<dbReference type="InterPro" id="IPR007921">
    <property type="entry name" value="CHAP_dom"/>
</dbReference>
<dbReference type="EMBL" id="CAJOAZ010003032">
    <property type="protein sequence ID" value="CAF3979368.1"/>
    <property type="molecule type" value="Genomic_DNA"/>
</dbReference>
<protein>
    <recommendedName>
        <fullName evidence="1">Peptidase C51 domain-containing protein</fullName>
    </recommendedName>
</protein>
<evidence type="ECO:0000313" key="4">
    <source>
        <dbReference type="Proteomes" id="UP000663845"/>
    </source>
</evidence>
<dbReference type="EMBL" id="CAJNOG010000026">
    <property type="protein sequence ID" value="CAF0788677.1"/>
    <property type="molecule type" value="Genomic_DNA"/>
</dbReference>
<name>A0A813S146_9BILA</name>
<evidence type="ECO:0000313" key="2">
    <source>
        <dbReference type="EMBL" id="CAF0788677.1"/>
    </source>
</evidence>
<accession>A0A813S146</accession>
<feature type="domain" description="Peptidase C51" evidence="1">
    <location>
        <begin position="26"/>
        <end position="167"/>
    </location>
</feature>
<sequence length="218" mass="25308">MASPLKTHVPFNEVEGIASTNVPAYSNRNGSIFRIGRNYFHGIYTGFQWQCVEYARRWLLIRKSCIFGDVSSACDIWSNIPHIERVIDGKHFPLRTVPNGSSEPPKKDSILIYNRSRRMPFGHVAIITDVISGYVHIAEQNNLYNYWTDGYARRVPLRFENGLYYIDDPDKIYGWMEIQDDGQLEPFDESNKDKILPQYLNRQATGIFGRLFTFKKNT</sequence>
<dbReference type="Pfam" id="PF05257">
    <property type="entry name" value="CHAP"/>
    <property type="match status" value="1"/>
</dbReference>
<dbReference type="AlphaFoldDB" id="A0A813S146"/>
<dbReference type="Gene3D" id="3.90.1720.10">
    <property type="entry name" value="endopeptidase domain like (from Nostoc punctiforme)"/>
    <property type="match status" value="1"/>
</dbReference>
<organism evidence="2 4">
    <name type="scientific">Adineta steineri</name>
    <dbReference type="NCBI Taxonomy" id="433720"/>
    <lineage>
        <taxon>Eukaryota</taxon>
        <taxon>Metazoa</taxon>
        <taxon>Spiralia</taxon>
        <taxon>Gnathifera</taxon>
        <taxon>Rotifera</taxon>
        <taxon>Eurotatoria</taxon>
        <taxon>Bdelloidea</taxon>
        <taxon>Adinetida</taxon>
        <taxon>Adinetidae</taxon>
        <taxon>Adineta</taxon>
    </lineage>
</organism>
<dbReference type="InterPro" id="IPR038765">
    <property type="entry name" value="Papain-like_cys_pep_sf"/>
</dbReference>
<dbReference type="SUPFAM" id="SSF54001">
    <property type="entry name" value="Cysteine proteinases"/>
    <property type="match status" value="1"/>
</dbReference>
<dbReference type="PANTHER" id="PTHR30094:SF0">
    <property type="entry name" value="BIFUNCTIONAL GLUTATHIONYLSPERMIDINE SYNTHETASE_AMIDASE-RELATED"/>
    <property type="match status" value="1"/>
</dbReference>
<dbReference type="PANTHER" id="PTHR30094">
    <property type="entry name" value="BIFUNCTIONAL GLUTATHIONYLSPERMIDINE SYNTHETASE/AMIDASE-RELATED"/>
    <property type="match status" value="1"/>
</dbReference>
<dbReference type="InterPro" id="IPR051705">
    <property type="entry name" value="Gsp_Synthetase/Amidase"/>
</dbReference>
<dbReference type="PROSITE" id="PS50911">
    <property type="entry name" value="CHAP"/>
    <property type="match status" value="1"/>
</dbReference>
<gene>
    <name evidence="2" type="ORF">JYZ213_LOCUS4604</name>
    <name evidence="3" type="ORF">OXD698_LOCUS28290</name>
</gene>
<dbReference type="Proteomes" id="UP000663845">
    <property type="component" value="Unassembled WGS sequence"/>
</dbReference>
<comment type="caution">
    <text evidence="2">The sequence shown here is derived from an EMBL/GenBank/DDBJ whole genome shotgun (WGS) entry which is preliminary data.</text>
</comment>
<reference evidence="2" key="1">
    <citation type="submission" date="2021-02" db="EMBL/GenBank/DDBJ databases">
        <authorList>
            <person name="Nowell W R."/>
        </authorList>
    </citation>
    <scope>NUCLEOTIDE SEQUENCE</scope>
</reference>
<evidence type="ECO:0000313" key="3">
    <source>
        <dbReference type="EMBL" id="CAF3979368.1"/>
    </source>
</evidence>
<dbReference type="GO" id="GO:0016874">
    <property type="term" value="F:ligase activity"/>
    <property type="evidence" value="ECO:0007669"/>
    <property type="project" value="TreeGrafter"/>
</dbReference>
<proteinExistence type="predicted"/>
<evidence type="ECO:0000259" key="1">
    <source>
        <dbReference type="PROSITE" id="PS50911"/>
    </source>
</evidence>